<accession>A0A3P7I819</accession>
<dbReference type="AlphaFoldDB" id="A0A3P7I819"/>
<evidence type="ECO:0000313" key="2">
    <source>
        <dbReference type="EMBL" id="VDM68920.1"/>
    </source>
</evidence>
<proteinExistence type="predicted"/>
<feature type="compositionally biased region" description="Low complexity" evidence="1">
    <location>
        <begin position="18"/>
        <end position="42"/>
    </location>
</feature>
<name>A0A3P7I819_STRVU</name>
<protein>
    <submittedName>
        <fullName evidence="2">Uncharacterized protein</fullName>
    </submittedName>
</protein>
<feature type="compositionally biased region" description="Basic and acidic residues" evidence="1">
    <location>
        <begin position="46"/>
        <end position="64"/>
    </location>
</feature>
<feature type="region of interest" description="Disordered" evidence="1">
    <location>
        <begin position="17"/>
        <end position="77"/>
    </location>
</feature>
<sequence length="142" mass="14890">GAITVEPEPVVAIVETLPVTETAPAVEAEQPAAVTAAPVEPEASGDGEKKDEPSAEPAKPEEKPAAPAQKTPKEKQAELVGKFASWAKESLGLEEGKRAFTVAQVGLLLSGLARSVDVALMKFDMGTDITEWSAPFVRLSVR</sequence>
<keyword evidence="3" id="KW-1185">Reference proteome</keyword>
<reference evidence="2 3" key="1">
    <citation type="submission" date="2018-11" db="EMBL/GenBank/DDBJ databases">
        <authorList>
            <consortium name="Pathogen Informatics"/>
        </authorList>
    </citation>
    <scope>NUCLEOTIDE SEQUENCE [LARGE SCALE GENOMIC DNA]</scope>
</reference>
<feature type="non-terminal residue" evidence="2">
    <location>
        <position position="1"/>
    </location>
</feature>
<evidence type="ECO:0000313" key="3">
    <source>
        <dbReference type="Proteomes" id="UP000270094"/>
    </source>
</evidence>
<dbReference type="EMBL" id="UYYB01010446">
    <property type="protein sequence ID" value="VDM68920.1"/>
    <property type="molecule type" value="Genomic_DNA"/>
</dbReference>
<dbReference type="Proteomes" id="UP000270094">
    <property type="component" value="Unassembled WGS sequence"/>
</dbReference>
<evidence type="ECO:0000256" key="1">
    <source>
        <dbReference type="SAM" id="MobiDB-lite"/>
    </source>
</evidence>
<organism evidence="2 3">
    <name type="scientific">Strongylus vulgaris</name>
    <name type="common">Blood worm</name>
    <dbReference type="NCBI Taxonomy" id="40348"/>
    <lineage>
        <taxon>Eukaryota</taxon>
        <taxon>Metazoa</taxon>
        <taxon>Ecdysozoa</taxon>
        <taxon>Nematoda</taxon>
        <taxon>Chromadorea</taxon>
        <taxon>Rhabditida</taxon>
        <taxon>Rhabditina</taxon>
        <taxon>Rhabditomorpha</taxon>
        <taxon>Strongyloidea</taxon>
        <taxon>Strongylidae</taxon>
        <taxon>Strongylus</taxon>
    </lineage>
</organism>
<gene>
    <name evidence="2" type="ORF">SVUK_LOCUS3918</name>
</gene>